<comment type="caution">
    <text evidence="1">The sequence shown here is derived from an EMBL/GenBank/DDBJ whole genome shotgun (WGS) entry which is preliminary data.</text>
</comment>
<reference evidence="1 2" key="1">
    <citation type="submission" date="2021-03" db="EMBL/GenBank/DDBJ databases">
        <title>Aliifodinibius sp. nov., a new bacterium isolated from saline soil.</title>
        <authorList>
            <person name="Galisteo C."/>
            <person name="De La Haba R."/>
            <person name="Sanchez-Porro C."/>
            <person name="Ventosa A."/>
        </authorList>
    </citation>
    <scope>NUCLEOTIDE SEQUENCE [LARGE SCALE GENOMIC DNA]</scope>
    <source>
        <strain evidence="1 2">1BSP15-2V2</strain>
    </source>
</reference>
<protein>
    <submittedName>
        <fullName evidence="1">Uncharacterized protein</fullName>
    </submittedName>
</protein>
<dbReference type="Proteomes" id="UP001207918">
    <property type="component" value="Unassembled WGS sequence"/>
</dbReference>
<gene>
    <name evidence="1" type="ORF">J6I44_14320</name>
</gene>
<keyword evidence="2" id="KW-1185">Reference proteome</keyword>
<evidence type="ECO:0000313" key="2">
    <source>
        <dbReference type="Proteomes" id="UP001207918"/>
    </source>
</evidence>
<dbReference type="EMBL" id="JAGGJA010000009">
    <property type="protein sequence ID" value="MCW9708038.1"/>
    <property type="molecule type" value="Genomic_DNA"/>
</dbReference>
<evidence type="ECO:0000313" key="1">
    <source>
        <dbReference type="EMBL" id="MCW9708038.1"/>
    </source>
</evidence>
<organism evidence="1 2">
    <name type="scientific">Fodinibius salsisoli</name>
    <dbReference type="NCBI Taxonomy" id="2820877"/>
    <lineage>
        <taxon>Bacteria</taxon>
        <taxon>Pseudomonadati</taxon>
        <taxon>Balneolota</taxon>
        <taxon>Balneolia</taxon>
        <taxon>Balneolales</taxon>
        <taxon>Balneolaceae</taxon>
        <taxon>Fodinibius</taxon>
    </lineage>
</organism>
<sequence>MMLISCSLLENNNGNDETRRTYPEAYGFELSTVYKMKTEVEPPDSLDVNAYVTAVFKCPDNAACFVPDGIMISDSLNAQSLESQIHLTVEKPLQFTEDQRYRMSLDLSPWPGNGEKRFRLLGYSVFNNKN</sequence>
<dbReference type="RefSeq" id="WP_265766824.1">
    <property type="nucleotide sequence ID" value="NZ_JAGGJA010000009.1"/>
</dbReference>
<name>A0ABT3PQA4_9BACT</name>
<proteinExistence type="predicted"/>
<accession>A0ABT3PQA4</accession>